<evidence type="ECO:0000256" key="3">
    <source>
        <dbReference type="ARBA" id="ARBA00022679"/>
    </source>
</evidence>
<evidence type="ECO:0000256" key="2">
    <source>
        <dbReference type="ARBA" id="ARBA00012906"/>
    </source>
</evidence>
<evidence type="ECO:0000256" key="5">
    <source>
        <dbReference type="ARBA" id="ARBA00022777"/>
    </source>
</evidence>
<dbReference type="EMBL" id="UOFQ01000023">
    <property type="protein sequence ID" value="VAW85405.1"/>
    <property type="molecule type" value="Genomic_DNA"/>
</dbReference>
<evidence type="ECO:0000256" key="8">
    <source>
        <dbReference type="ARBA" id="ARBA00048478"/>
    </source>
</evidence>
<organism evidence="10">
    <name type="scientific">hydrothermal vent metagenome</name>
    <dbReference type="NCBI Taxonomy" id="652676"/>
    <lineage>
        <taxon>unclassified sequences</taxon>
        <taxon>metagenomes</taxon>
        <taxon>ecological metagenomes</taxon>
    </lineage>
</organism>
<evidence type="ECO:0000256" key="1">
    <source>
        <dbReference type="ARBA" id="ARBA00009427"/>
    </source>
</evidence>
<evidence type="ECO:0000259" key="9">
    <source>
        <dbReference type="Pfam" id="PF02224"/>
    </source>
</evidence>
<name>A0A3B0YWI4_9ZZZZ</name>
<comment type="catalytic activity">
    <reaction evidence="7">
        <text>dCMP + ATP = dCDP + ADP</text>
        <dbReference type="Rhea" id="RHEA:25094"/>
        <dbReference type="ChEBI" id="CHEBI:30616"/>
        <dbReference type="ChEBI" id="CHEBI:57566"/>
        <dbReference type="ChEBI" id="CHEBI:58593"/>
        <dbReference type="ChEBI" id="CHEBI:456216"/>
        <dbReference type="EC" id="2.7.4.25"/>
    </reaction>
</comment>
<keyword evidence="5 10" id="KW-0418">Kinase</keyword>
<dbReference type="GO" id="GO:0036431">
    <property type="term" value="F:dCMP kinase activity"/>
    <property type="evidence" value="ECO:0007669"/>
    <property type="project" value="InterPro"/>
</dbReference>
<comment type="similarity">
    <text evidence="1">Belongs to the cytidylate kinase family. Type 1 subfamily.</text>
</comment>
<gene>
    <name evidence="10" type="ORF">MNBD_GAMMA17-1890</name>
</gene>
<evidence type="ECO:0000256" key="6">
    <source>
        <dbReference type="ARBA" id="ARBA00022840"/>
    </source>
</evidence>
<dbReference type="InterPro" id="IPR011994">
    <property type="entry name" value="Cytidylate_kinase_dom"/>
</dbReference>
<dbReference type="GO" id="GO:0005524">
    <property type="term" value="F:ATP binding"/>
    <property type="evidence" value="ECO:0007669"/>
    <property type="project" value="UniProtKB-KW"/>
</dbReference>
<evidence type="ECO:0000256" key="4">
    <source>
        <dbReference type="ARBA" id="ARBA00022741"/>
    </source>
</evidence>
<dbReference type="AlphaFoldDB" id="A0A3B0YWI4"/>
<dbReference type="Pfam" id="PF02224">
    <property type="entry name" value="Cytidylate_kin"/>
    <property type="match status" value="1"/>
</dbReference>
<dbReference type="HAMAP" id="MF_00238">
    <property type="entry name" value="Cytidyl_kinase_type1"/>
    <property type="match status" value="1"/>
</dbReference>
<reference evidence="10" key="1">
    <citation type="submission" date="2018-06" db="EMBL/GenBank/DDBJ databases">
        <authorList>
            <person name="Zhirakovskaya E."/>
        </authorList>
    </citation>
    <scope>NUCLEOTIDE SEQUENCE</scope>
</reference>
<dbReference type="CDD" id="cd02020">
    <property type="entry name" value="CMPK"/>
    <property type="match status" value="1"/>
</dbReference>
<dbReference type="SUPFAM" id="SSF52540">
    <property type="entry name" value="P-loop containing nucleoside triphosphate hydrolases"/>
    <property type="match status" value="1"/>
</dbReference>
<comment type="catalytic activity">
    <reaction evidence="8">
        <text>CMP + ATP = CDP + ADP</text>
        <dbReference type="Rhea" id="RHEA:11600"/>
        <dbReference type="ChEBI" id="CHEBI:30616"/>
        <dbReference type="ChEBI" id="CHEBI:58069"/>
        <dbReference type="ChEBI" id="CHEBI:60377"/>
        <dbReference type="ChEBI" id="CHEBI:456216"/>
        <dbReference type="EC" id="2.7.4.25"/>
    </reaction>
</comment>
<protein>
    <recommendedName>
        <fullName evidence="2">(d)CMP kinase</fullName>
        <ecNumber evidence="2">2.7.4.25</ecNumber>
    </recommendedName>
</protein>
<dbReference type="Gene3D" id="3.40.50.300">
    <property type="entry name" value="P-loop containing nucleotide triphosphate hydrolases"/>
    <property type="match status" value="1"/>
</dbReference>
<accession>A0A3B0YWI4</accession>
<dbReference type="EC" id="2.7.4.25" evidence="2"/>
<dbReference type="InterPro" id="IPR027417">
    <property type="entry name" value="P-loop_NTPase"/>
</dbReference>
<keyword evidence="6" id="KW-0067">ATP-binding</keyword>
<dbReference type="GO" id="GO:0036430">
    <property type="term" value="F:CMP kinase activity"/>
    <property type="evidence" value="ECO:0007669"/>
    <property type="project" value="RHEA"/>
</dbReference>
<sequence>MNERIDESVAMPVITIDGPGGSGKGTVSRLIAHQLGWHFLDSGALYRLVALAALKRQLDFFEEEKIALIASKLDVKFKVNSGIGEPQILLEGALVGDEIRSEQCGDSASKVAALPAVRAALLQRQRDFRCSPGLVADGRDMGSVVFPHAELKIFLDASAEERAQRRYKQLKEKGMSANLAALLEEIQVRDARDRNRSVAPLIPAVGAILVDSTTQGIDEVVAGILEEWFKLA</sequence>
<evidence type="ECO:0000313" key="10">
    <source>
        <dbReference type="EMBL" id="VAW85405.1"/>
    </source>
</evidence>
<proteinExistence type="inferred from homology"/>
<dbReference type="InterPro" id="IPR003136">
    <property type="entry name" value="Cytidylate_kin"/>
</dbReference>
<feature type="domain" description="Cytidylate kinase" evidence="9">
    <location>
        <begin position="14"/>
        <end position="227"/>
    </location>
</feature>
<dbReference type="NCBIfam" id="TIGR00017">
    <property type="entry name" value="cmk"/>
    <property type="match status" value="1"/>
</dbReference>
<keyword evidence="4" id="KW-0547">Nucleotide-binding</keyword>
<evidence type="ECO:0000256" key="7">
    <source>
        <dbReference type="ARBA" id="ARBA00047615"/>
    </source>
</evidence>
<keyword evidence="3 10" id="KW-0808">Transferase</keyword>